<dbReference type="SUPFAM" id="SSF89550">
    <property type="entry name" value="PHP domain-like"/>
    <property type="match status" value="1"/>
</dbReference>
<evidence type="ECO:0000259" key="1">
    <source>
        <dbReference type="SMART" id="SM00481"/>
    </source>
</evidence>
<dbReference type="Pfam" id="PF02811">
    <property type="entry name" value="PHP"/>
    <property type="match status" value="1"/>
</dbReference>
<proteinExistence type="predicted"/>
<comment type="caution">
    <text evidence="2">The sequence shown here is derived from an EMBL/GenBank/DDBJ whole genome shotgun (WGS) entry which is preliminary data.</text>
</comment>
<dbReference type="Proteomes" id="UP000435649">
    <property type="component" value="Unassembled WGS sequence"/>
</dbReference>
<evidence type="ECO:0000313" key="2">
    <source>
        <dbReference type="EMBL" id="MST97746.1"/>
    </source>
</evidence>
<dbReference type="PANTHER" id="PTHR42924">
    <property type="entry name" value="EXONUCLEASE"/>
    <property type="match status" value="1"/>
</dbReference>
<dbReference type="GO" id="GO:0035312">
    <property type="term" value="F:5'-3' DNA exonuclease activity"/>
    <property type="evidence" value="ECO:0007669"/>
    <property type="project" value="TreeGrafter"/>
</dbReference>
<accession>A0A844G303</accession>
<protein>
    <recommendedName>
        <fullName evidence="1">Polymerase/histidinol phosphatase N-terminal domain-containing protein</fullName>
    </recommendedName>
</protein>
<evidence type="ECO:0000313" key="3">
    <source>
        <dbReference type="Proteomes" id="UP000435649"/>
    </source>
</evidence>
<organism evidence="2 3">
    <name type="scientific">Victivallis lenta</name>
    <dbReference type="NCBI Taxonomy" id="2606640"/>
    <lineage>
        <taxon>Bacteria</taxon>
        <taxon>Pseudomonadati</taxon>
        <taxon>Lentisphaerota</taxon>
        <taxon>Lentisphaeria</taxon>
        <taxon>Victivallales</taxon>
        <taxon>Victivallaceae</taxon>
        <taxon>Victivallis</taxon>
    </lineage>
</organism>
<sequence>MIEFHGKTLETFKAGLHTHSTVSDGQFPPQEVIRRYADHGYRALALTDHRKTHPVGCYDSCGMTLIPGIEIHPQGPRGIPWHLLSLGVPEEFPAEYASG</sequence>
<dbReference type="InterPro" id="IPR016195">
    <property type="entry name" value="Pol/histidinol_Pase-like"/>
</dbReference>
<dbReference type="GO" id="GO:0004534">
    <property type="term" value="F:5'-3' RNA exonuclease activity"/>
    <property type="evidence" value="ECO:0007669"/>
    <property type="project" value="TreeGrafter"/>
</dbReference>
<dbReference type="RefSeq" id="WP_154418823.1">
    <property type="nucleotide sequence ID" value="NZ_VUNS01000012.1"/>
</dbReference>
<dbReference type="AlphaFoldDB" id="A0A844G303"/>
<dbReference type="InterPro" id="IPR004013">
    <property type="entry name" value="PHP_dom"/>
</dbReference>
<gene>
    <name evidence="2" type="ORF">FYJ85_11925</name>
</gene>
<dbReference type="PANTHER" id="PTHR42924:SF3">
    <property type="entry name" value="POLYMERASE_HISTIDINOL PHOSPHATASE N-TERMINAL DOMAIN-CONTAINING PROTEIN"/>
    <property type="match status" value="1"/>
</dbReference>
<feature type="domain" description="Polymerase/histidinol phosphatase N-terminal" evidence="1">
    <location>
        <begin position="14"/>
        <end position="75"/>
    </location>
</feature>
<name>A0A844G303_9BACT</name>
<dbReference type="Gene3D" id="3.20.20.140">
    <property type="entry name" value="Metal-dependent hydrolases"/>
    <property type="match status" value="1"/>
</dbReference>
<dbReference type="SMART" id="SM00481">
    <property type="entry name" value="POLIIIAc"/>
    <property type="match status" value="1"/>
</dbReference>
<keyword evidence="3" id="KW-1185">Reference proteome</keyword>
<reference evidence="2 3" key="1">
    <citation type="submission" date="2019-08" db="EMBL/GenBank/DDBJ databases">
        <title>In-depth cultivation of the pig gut microbiome towards novel bacterial diversity and tailored functional studies.</title>
        <authorList>
            <person name="Wylensek D."/>
            <person name="Hitch T.C.A."/>
            <person name="Clavel T."/>
        </authorList>
    </citation>
    <scope>NUCLEOTIDE SEQUENCE [LARGE SCALE GENOMIC DNA]</scope>
    <source>
        <strain evidence="2 3">BBE-744-WT-12</strain>
    </source>
</reference>
<dbReference type="EMBL" id="VUNS01000012">
    <property type="protein sequence ID" value="MST97746.1"/>
    <property type="molecule type" value="Genomic_DNA"/>
</dbReference>
<dbReference type="InterPro" id="IPR003141">
    <property type="entry name" value="Pol/His_phosphatase_N"/>
</dbReference>
<dbReference type="InterPro" id="IPR052018">
    <property type="entry name" value="PHP_domain"/>
</dbReference>